<organism evidence="1 2">
    <name type="scientific">Nocardiopsis metallicus</name>
    <dbReference type="NCBI Taxonomy" id="179819"/>
    <lineage>
        <taxon>Bacteria</taxon>
        <taxon>Bacillati</taxon>
        <taxon>Actinomycetota</taxon>
        <taxon>Actinomycetes</taxon>
        <taxon>Streptosporangiales</taxon>
        <taxon>Nocardiopsidaceae</taxon>
        <taxon>Nocardiopsis</taxon>
    </lineage>
</organism>
<reference evidence="1 2" key="1">
    <citation type="submission" date="2020-08" db="EMBL/GenBank/DDBJ databases">
        <title>Sequencing the genomes of 1000 actinobacteria strains.</title>
        <authorList>
            <person name="Klenk H.-P."/>
        </authorList>
    </citation>
    <scope>NUCLEOTIDE SEQUENCE [LARGE SCALE GENOMIC DNA]</scope>
    <source>
        <strain evidence="1 2">DSM 44598</strain>
    </source>
</reference>
<keyword evidence="2" id="KW-1185">Reference proteome</keyword>
<protein>
    <submittedName>
        <fullName evidence="1">Uncharacterized protein</fullName>
    </submittedName>
</protein>
<gene>
    <name evidence="1" type="ORF">HNR07_000254</name>
</gene>
<name>A0A840WBI1_9ACTN</name>
<evidence type="ECO:0000313" key="2">
    <source>
        <dbReference type="Proteomes" id="UP000579647"/>
    </source>
</evidence>
<sequence length="68" mass="7522">MSDPLDVYAGLGADEEFLELMDIMAVFECQDSDHRGERGTGCAGYRRSVDGTRGPLAVFENIHHPPLR</sequence>
<comment type="caution">
    <text evidence="1">The sequence shown here is derived from an EMBL/GenBank/DDBJ whole genome shotgun (WGS) entry which is preliminary data.</text>
</comment>
<evidence type="ECO:0000313" key="1">
    <source>
        <dbReference type="EMBL" id="MBB5489117.1"/>
    </source>
</evidence>
<accession>A0A840WBI1</accession>
<dbReference type="Proteomes" id="UP000579647">
    <property type="component" value="Unassembled WGS sequence"/>
</dbReference>
<proteinExistence type="predicted"/>
<dbReference type="AlphaFoldDB" id="A0A840WBI1"/>
<dbReference type="EMBL" id="JACHDO010000001">
    <property type="protein sequence ID" value="MBB5489117.1"/>
    <property type="molecule type" value="Genomic_DNA"/>
</dbReference>